<dbReference type="EC" id="2.1.1.60" evidence="2"/>
<protein>
    <recommendedName>
        <fullName evidence="3">Calmodulin-lysine N-methyltransferase</fullName>
        <ecNumber evidence="2">2.1.1.60</ecNumber>
    </recommendedName>
</protein>
<proteinExistence type="predicted"/>
<dbReference type="AlphaFoldDB" id="A0A840BV39"/>
<dbReference type="PANTHER" id="PTHR13539">
    <property type="entry name" value="CALMODULIN-LYSINE N-METHYLTRANSFERASE"/>
    <property type="match status" value="1"/>
</dbReference>
<dbReference type="CDD" id="cd02440">
    <property type="entry name" value="AdoMet_MTases"/>
    <property type="match status" value="1"/>
</dbReference>
<evidence type="ECO:0000256" key="4">
    <source>
        <dbReference type="ARBA" id="ARBA00022490"/>
    </source>
</evidence>
<comment type="caution">
    <text evidence="7">The sequence shown here is derived from an EMBL/GenBank/DDBJ whole genome shotgun (WGS) entry which is preliminary data.</text>
</comment>
<evidence type="ECO:0000256" key="5">
    <source>
        <dbReference type="ARBA" id="ARBA00022603"/>
    </source>
</evidence>
<dbReference type="InterPro" id="IPR025800">
    <property type="entry name" value="CaM-Lys-N-MeTrfase"/>
</dbReference>
<evidence type="ECO:0000256" key="6">
    <source>
        <dbReference type="ARBA" id="ARBA00022679"/>
    </source>
</evidence>
<sequence length="221" mass="24386">MPGYEVKHERIAVEGVADIHIRSLLDRQQYADPHGEAEALGISSASWPLFGLLWPSGRVLAGEMAVRDLAGLRILEVGCGLALASLIAHRRLADVTASDVHPLTRTFIDENLRLNALPPMKYADGDWATRDSELGKFDLIIGSDVLYERDEGGRLAGFIQHHAAPNAEVMIVDPNRGNRAAFTRHMAAMGFDLTETRADCMHGTEPYRGRLLRYLRHTGGH</sequence>
<evidence type="ECO:0000313" key="7">
    <source>
        <dbReference type="EMBL" id="MBB4014676.1"/>
    </source>
</evidence>
<dbReference type="EMBL" id="JACIET010000003">
    <property type="protein sequence ID" value="MBB4014676.1"/>
    <property type="molecule type" value="Genomic_DNA"/>
</dbReference>
<dbReference type="GO" id="GO:0018025">
    <property type="term" value="F:calmodulin-lysine N-methyltransferase activity"/>
    <property type="evidence" value="ECO:0007669"/>
    <property type="project" value="UniProtKB-EC"/>
</dbReference>
<dbReference type="SUPFAM" id="SSF53335">
    <property type="entry name" value="S-adenosyl-L-methionine-dependent methyltransferases"/>
    <property type="match status" value="1"/>
</dbReference>
<keyword evidence="4" id="KW-0963">Cytoplasm</keyword>
<name>A0A840BV39_9RHOO</name>
<gene>
    <name evidence="7" type="ORF">GGR36_004032</name>
</gene>
<dbReference type="Pfam" id="PF10294">
    <property type="entry name" value="Methyltransf_16"/>
    <property type="match status" value="1"/>
</dbReference>
<comment type="subcellular location">
    <subcellularLocation>
        <location evidence="1">Cytoplasm</location>
    </subcellularLocation>
</comment>
<keyword evidence="8" id="KW-1185">Reference proteome</keyword>
<evidence type="ECO:0000313" key="8">
    <source>
        <dbReference type="Proteomes" id="UP000561045"/>
    </source>
</evidence>
<dbReference type="GO" id="GO:0005737">
    <property type="term" value="C:cytoplasm"/>
    <property type="evidence" value="ECO:0007669"/>
    <property type="project" value="UniProtKB-SubCell"/>
</dbReference>
<organism evidence="7 8">
    <name type="scientific">Niveibacterium umoris</name>
    <dbReference type="NCBI Taxonomy" id="1193620"/>
    <lineage>
        <taxon>Bacteria</taxon>
        <taxon>Pseudomonadati</taxon>
        <taxon>Pseudomonadota</taxon>
        <taxon>Betaproteobacteria</taxon>
        <taxon>Rhodocyclales</taxon>
        <taxon>Rhodocyclaceae</taxon>
        <taxon>Niveibacterium</taxon>
    </lineage>
</organism>
<dbReference type="InterPro" id="IPR029063">
    <property type="entry name" value="SAM-dependent_MTases_sf"/>
</dbReference>
<dbReference type="InterPro" id="IPR019410">
    <property type="entry name" value="Methyltransf_16"/>
</dbReference>
<dbReference type="Gene3D" id="3.40.50.150">
    <property type="entry name" value="Vaccinia Virus protein VP39"/>
    <property type="match status" value="1"/>
</dbReference>
<accession>A0A840BV39</accession>
<dbReference type="GO" id="GO:0032259">
    <property type="term" value="P:methylation"/>
    <property type="evidence" value="ECO:0007669"/>
    <property type="project" value="UniProtKB-KW"/>
</dbReference>
<evidence type="ECO:0000256" key="3">
    <source>
        <dbReference type="ARBA" id="ARBA00020594"/>
    </source>
</evidence>
<evidence type="ECO:0000256" key="1">
    <source>
        <dbReference type="ARBA" id="ARBA00004496"/>
    </source>
</evidence>
<evidence type="ECO:0000256" key="2">
    <source>
        <dbReference type="ARBA" id="ARBA00011914"/>
    </source>
</evidence>
<reference evidence="7 8" key="1">
    <citation type="submission" date="2020-08" db="EMBL/GenBank/DDBJ databases">
        <title>Genomic Encyclopedia of Type Strains, Phase IV (KMG-IV): sequencing the most valuable type-strain genomes for metagenomic binning, comparative biology and taxonomic classification.</title>
        <authorList>
            <person name="Goeker M."/>
        </authorList>
    </citation>
    <scope>NUCLEOTIDE SEQUENCE [LARGE SCALE GENOMIC DNA]</scope>
    <source>
        <strain evidence="7 8">DSM 106739</strain>
    </source>
</reference>
<dbReference type="PANTHER" id="PTHR13539:SF3">
    <property type="entry name" value="CALMODULIN-LYSINE N-METHYLTRANSFERASE"/>
    <property type="match status" value="1"/>
</dbReference>
<keyword evidence="5" id="KW-0489">Methyltransferase</keyword>
<dbReference type="Proteomes" id="UP000561045">
    <property type="component" value="Unassembled WGS sequence"/>
</dbReference>
<dbReference type="RefSeq" id="WP_183637670.1">
    <property type="nucleotide sequence ID" value="NZ_BAABLE010000008.1"/>
</dbReference>
<keyword evidence="6" id="KW-0808">Transferase</keyword>